<comment type="caution">
    <text evidence="2">The sequence shown here is derived from an EMBL/GenBank/DDBJ whole genome shotgun (WGS) entry which is preliminary data.</text>
</comment>
<reference evidence="2 3" key="1">
    <citation type="journal article" date="2011" name="J. Bacteriol.">
        <title>Genome sequence of 'Pedosphaera parvula' Ellin514, an aerobic Verrucomicrobial isolate from pasture soil.</title>
        <authorList>
            <person name="Kant R."/>
            <person name="van Passel M.W."/>
            <person name="Sangwan P."/>
            <person name="Palva A."/>
            <person name="Lucas S."/>
            <person name="Copeland A."/>
            <person name="Lapidus A."/>
            <person name="Glavina Del Rio T."/>
            <person name="Dalin E."/>
            <person name="Tice H."/>
            <person name="Bruce D."/>
            <person name="Goodwin L."/>
            <person name="Pitluck S."/>
            <person name="Chertkov O."/>
            <person name="Larimer F.W."/>
            <person name="Land M.L."/>
            <person name="Hauser L."/>
            <person name="Brettin T.S."/>
            <person name="Detter J.C."/>
            <person name="Han S."/>
            <person name="de Vos W.M."/>
            <person name="Janssen P.H."/>
            <person name="Smidt H."/>
        </authorList>
    </citation>
    <scope>NUCLEOTIDE SEQUENCE [LARGE SCALE GENOMIC DNA]</scope>
    <source>
        <strain evidence="2 3">Ellin514</strain>
    </source>
</reference>
<dbReference type="Proteomes" id="UP000003688">
    <property type="component" value="Unassembled WGS sequence"/>
</dbReference>
<dbReference type="InterPro" id="IPR023824">
    <property type="entry name" value="CHP04073_exosortase-affil"/>
</dbReference>
<dbReference type="EMBL" id="ABOX02000025">
    <property type="protein sequence ID" value="EEF59638.1"/>
    <property type="molecule type" value="Genomic_DNA"/>
</dbReference>
<dbReference type="NCBIfam" id="TIGR04073">
    <property type="entry name" value="exo_TIGR04073"/>
    <property type="match status" value="1"/>
</dbReference>
<organism evidence="2 3">
    <name type="scientific">Pedosphaera parvula (strain Ellin514)</name>
    <dbReference type="NCBI Taxonomy" id="320771"/>
    <lineage>
        <taxon>Bacteria</taxon>
        <taxon>Pseudomonadati</taxon>
        <taxon>Verrucomicrobiota</taxon>
        <taxon>Pedosphaerae</taxon>
        <taxon>Pedosphaerales</taxon>
        <taxon>Pedosphaeraceae</taxon>
        <taxon>Pedosphaera</taxon>
    </lineage>
</organism>
<dbReference type="STRING" id="320771.Cflav_PD2627"/>
<sequence length="146" mass="15790" precursor="true">MRKTLSLLSALALVAVLAVGCAGPEAKMGRGIANVTEIPRMGEMNRALEQGGVFEGPDAGFATGFFRGVNKSLARTGVGIYEIVTAPFPPYGPVFTDYMSPHPMYPDSYRPRLWSESFNATDHYSGFSGGEVAPWFPGSRFTIFDN</sequence>
<accession>B9XKG8</accession>
<protein>
    <recommendedName>
        <fullName evidence="4">Exosortase system-associated protein, TIGR04073 family</fullName>
    </recommendedName>
</protein>
<dbReference type="PROSITE" id="PS51257">
    <property type="entry name" value="PROKAR_LIPOPROTEIN"/>
    <property type="match status" value="1"/>
</dbReference>
<keyword evidence="1" id="KW-0732">Signal</keyword>
<evidence type="ECO:0000313" key="3">
    <source>
        <dbReference type="Proteomes" id="UP000003688"/>
    </source>
</evidence>
<dbReference type="OrthoDB" id="197415at2"/>
<keyword evidence="3" id="KW-1185">Reference proteome</keyword>
<dbReference type="RefSeq" id="WP_007416311.1">
    <property type="nucleotide sequence ID" value="NZ_ABOX02000025.1"/>
</dbReference>
<evidence type="ECO:0000313" key="2">
    <source>
        <dbReference type="EMBL" id="EEF59638.1"/>
    </source>
</evidence>
<feature type="signal peptide" evidence="1">
    <location>
        <begin position="1"/>
        <end position="22"/>
    </location>
</feature>
<name>B9XKG8_PEDPL</name>
<proteinExistence type="predicted"/>
<evidence type="ECO:0000256" key="1">
    <source>
        <dbReference type="SAM" id="SignalP"/>
    </source>
</evidence>
<feature type="chain" id="PRO_5002894996" description="Exosortase system-associated protein, TIGR04073 family" evidence="1">
    <location>
        <begin position="23"/>
        <end position="146"/>
    </location>
</feature>
<dbReference type="AlphaFoldDB" id="B9XKG8"/>
<evidence type="ECO:0008006" key="4">
    <source>
        <dbReference type="Google" id="ProtNLM"/>
    </source>
</evidence>
<gene>
    <name evidence="2" type="ORF">Cflav_PD2627</name>
</gene>